<dbReference type="CDD" id="cd12888">
    <property type="entry name" value="SPRY_PRY_TRIM7_like"/>
    <property type="match status" value="1"/>
</dbReference>
<dbReference type="Gene3D" id="2.60.120.920">
    <property type="match status" value="2"/>
</dbReference>
<keyword evidence="3" id="KW-0812">Transmembrane</keyword>
<dbReference type="InterPro" id="IPR050504">
    <property type="entry name" value="IgSF_BTN/MOG"/>
</dbReference>
<evidence type="ECO:0000256" key="9">
    <source>
        <dbReference type="ARBA" id="ARBA00023319"/>
    </source>
</evidence>
<dbReference type="InterPro" id="IPR006574">
    <property type="entry name" value="PRY"/>
</dbReference>
<feature type="domain" description="Ig-like" evidence="14">
    <location>
        <begin position="360"/>
        <end position="474"/>
    </location>
</feature>
<evidence type="ECO:0000259" key="13">
    <source>
        <dbReference type="PROSITE" id="PS50188"/>
    </source>
</evidence>
<evidence type="ECO:0000256" key="1">
    <source>
        <dbReference type="ARBA" id="ARBA00004479"/>
    </source>
</evidence>
<dbReference type="InterPro" id="IPR036179">
    <property type="entry name" value="Ig-like_dom_sf"/>
</dbReference>
<evidence type="ECO:0000313" key="16">
    <source>
        <dbReference type="RefSeq" id="XP_039242077.1"/>
    </source>
</evidence>
<evidence type="ECO:0000259" key="14">
    <source>
        <dbReference type="PROSITE" id="PS50835"/>
    </source>
</evidence>
<feature type="signal peptide" evidence="12">
    <location>
        <begin position="1"/>
        <end position="28"/>
    </location>
</feature>
<evidence type="ECO:0000256" key="3">
    <source>
        <dbReference type="ARBA" id="ARBA00022692"/>
    </source>
</evidence>
<dbReference type="GO" id="GO:0001817">
    <property type="term" value="P:regulation of cytokine production"/>
    <property type="evidence" value="ECO:0007669"/>
    <property type="project" value="TreeGrafter"/>
</dbReference>
<dbReference type="InterPro" id="IPR053896">
    <property type="entry name" value="BTN3A2-like_Ig-C"/>
</dbReference>
<dbReference type="Pfam" id="PF13765">
    <property type="entry name" value="PRY"/>
    <property type="match status" value="2"/>
</dbReference>
<dbReference type="RefSeq" id="XP_039242077.1">
    <property type="nucleotide sequence ID" value="XM_039386143.1"/>
</dbReference>
<dbReference type="SUPFAM" id="SSF49899">
    <property type="entry name" value="Concanavalin A-like lectins/glucanases"/>
    <property type="match status" value="2"/>
</dbReference>
<dbReference type="PROSITE" id="PS50188">
    <property type="entry name" value="B302_SPRY"/>
    <property type="match status" value="2"/>
</dbReference>
<dbReference type="GeneID" id="113997200"/>
<organism evidence="15 16">
    <name type="scientific">Pipra filicauda</name>
    <name type="common">Wire-tailed manakin</name>
    <dbReference type="NCBI Taxonomy" id="649802"/>
    <lineage>
        <taxon>Eukaryota</taxon>
        <taxon>Metazoa</taxon>
        <taxon>Chordata</taxon>
        <taxon>Craniata</taxon>
        <taxon>Vertebrata</taxon>
        <taxon>Euteleostomi</taxon>
        <taxon>Archelosauria</taxon>
        <taxon>Archosauria</taxon>
        <taxon>Dinosauria</taxon>
        <taxon>Saurischia</taxon>
        <taxon>Theropoda</taxon>
        <taxon>Coelurosauria</taxon>
        <taxon>Aves</taxon>
        <taxon>Neognathae</taxon>
        <taxon>Neoaves</taxon>
        <taxon>Telluraves</taxon>
        <taxon>Australaves</taxon>
        <taxon>Passeriformes</taxon>
        <taxon>Pipridae</taxon>
        <taxon>Pipra</taxon>
    </lineage>
</organism>
<evidence type="ECO:0000256" key="12">
    <source>
        <dbReference type="SAM" id="SignalP"/>
    </source>
</evidence>
<dbReference type="InterPro" id="IPR003598">
    <property type="entry name" value="Ig_sub2"/>
</dbReference>
<dbReference type="AlphaFoldDB" id="A0A7R5KYJ2"/>
<proteinExistence type="inferred from homology"/>
<accession>A0A7R5KYJ2</accession>
<feature type="domain" description="B30.2/SPRY" evidence="13">
    <location>
        <begin position="663"/>
        <end position="851"/>
    </location>
</feature>
<dbReference type="SMART" id="SM00449">
    <property type="entry name" value="SPRY"/>
    <property type="match status" value="1"/>
</dbReference>
<dbReference type="InterPro" id="IPR007110">
    <property type="entry name" value="Ig-like_dom"/>
</dbReference>
<dbReference type="Gene3D" id="2.60.40.10">
    <property type="entry name" value="Immunoglobulins"/>
    <property type="match status" value="3"/>
</dbReference>
<dbReference type="GO" id="GO:0009897">
    <property type="term" value="C:external side of plasma membrane"/>
    <property type="evidence" value="ECO:0007669"/>
    <property type="project" value="TreeGrafter"/>
</dbReference>
<dbReference type="SMART" id="SM00589">
    <property type="entry name" value="PRY"/>
    <property type="match status" value="2"/>
</dbReference>
<dbReference type="FunFam" id="2.60.40.10:FF:000142">
    <property type="entry name" value="V-set domain-containing T-cell activation inhibitor 1"/>
    <property type="match status" value="2"/>
</dbReference>
<feature type="domain" description="Ig-like" evidence="14">
    <location>
        <begin position="30"/>
        <end position="144"/>
    </location>
</feature>
<dbReference type="FunFam" id="2.60.120.920:FF:000004">
    <property type="entry name" value="Butyrophilin subfamily 1 member A1"/>
    <property type="match status" value="1"/>
</dbReference>
<evidence type="ECO:0000256" key="2">
    <source>
        <dbReference type="ARBA" id="ARBA00007591"/>
    </source>
</evidence>
<reference evidence="16" key="1">
    <citation type="submission" date="2025-08" db="UniProtKB">
        <authorList>
            <consortium name="RefSeq"/>
        </authorList>
    </citation>
    <scope>IDENTIFICATION</scope>
    <source>
        <tissue evidence="16">Muscle</tissue>
    </source>
</reference>
<dbReference type="PRINTS" id="PR01407">
    <property type="entry name" value="BUTYPHLNCDUF"/>
</dbReference>
<dbReference type="SUPFAM" id="SSF48726">
    <property type="entry name" value="Immunoglobulin"/>
    <property type="match status" value="3"/>
</dbReference>
<evidence type="ECO:0000256" key="6">
    <source>
        <dbReference type="ARBA" id="ARBA00023136"/>
    </source>
</evidence>
<dbReference type="GO" id="GO:0050852">
    <property type="term" value="P:T cell receptor signaling pathway"/>
    <property type="evidence" value="ECO:0007669"/>
    <property type="project" value="TreeGrafter"/>
</dbReference>
<keyword evidence="4 12" id="KW-0732">Signal</keyword>
<evidence type="ECO:0000256" key="8">
    <source>
        <dbReference type="ARBA" id="ARBA00023180"/>
    </source>
</evidence>
<dbReference type="InterPro" id="IPR013106">
    <property type="entry name" value="Ig_V-set"/>
</dbReference>
<feature type="compositionally biased region" description="Basic residues" evidence="11">
    <location>
        <begin position="319"/>
        <end position="329"/>
    </location>
</feature>
<evidence type="ECO:0000256" key="7">
    <source>
        <dbReference type="ARBA" id="ARBA00023157"/>
    </source>
</evidence>
<dbReference type="PROSITE" id="PS50835">
    <property type="entry name" value="IG_LIKE"/>
    <property type="match status" value="3"/>
</dbReference>
<feature type="chain" id="PRO_5031108547" evidence="12">
    <location>
        <begin position="29"/>
        <end position="851"/>
    </location>
</feature>
<dbReference type="InterPro" id="IPR003599">
    <property type="entry name" value="Ig_sub"/>
</dbReference>
<dbReference type="SMART" id="SM00408">
    <property type="entry name" value="IGc2"/>
    <property type="match status" value="2"/>
</dbReference>
<dbReference type="Pfam" id="PF22705">
    <property type="entry name" value="C2-set_3"/>
    <property type="match status" value="1"/>
</dbReference>
<dbReference type="SMART" id="SM00409">
    <property type="entry name" value="IG"/>
    <property type="match status" value="2"/>
</dbReference>
<gene>
    <name evidence="16" type="primary">LOC113997200</name>
</gene>
<keyword evidence="15" id="KW-1185">Reference proteome</keyword>
<dbReference type="InterPro" id="IPR013320">
    <property type="entry name" value="ConA-like_dom_sf"/>
</dbReference>
<feature type="region of interest" description="Disordered" evidence="11">
    <location>
        <begin position="308"/>
        <end position="338"/>
    </location>
</feature>
<dbReference type="Pfam" id="PF07686">
    <property type="entry name" value="V-set"/>
    <property type="match status" value="2"/>
</dbReference>
<dbReference type="InterPro" id="IPR001870">
    <property type="entry name" value="B30.2/SPRY"/>
</dbReference>
<comment type="similarity">
    <text evidence="2">Belongs to the immunoglobulin superfamily. BTN/MOG family.</text>
</comment>
<evidence type="ECO:0000256" key="10">
    <source>
        <dbReference type="ARBA" id="ARBA00038221"/>
    </source>
</evidence>
<dbReference type="GO" id="GO:0005102">
    <property type="term" value="F:signaling receptor binding"/>
    <property type="evidence" value="ECO:0007669"/>
    <property type="project" value="TreeGrafter"/>
</dbReference>
<protein>
    <submittedName>
        <fullName evidence="16">Butyrophilin subfamily 2 member A2-like</fullName>
    </submittedName>
</protein>
<dbReference type="Pfam" id="PF00622">
    <property type="entry name" value="SPRY"/>
    <property type="match status" value="1"/>
</dbReference>
<dbReference type="InterPro" id="IPR003879">
    <property type="entry name" value="Butyrophylin_SPRY"/>
</dbReference>
<dbReference type="SMART" id="SM00406">
    <property type="entry name" value="IGv"/>
    <property type="match status" value="2"/>
</dbReference>
<keyword evidence="5" id="KW-1133">Transmembrane helix</keyword>
<keyword evidence="9" id="KW-0393">Immunoglobulin domain</keyword>
<dbReference type="PANTHER" id="PTHR24100:SF149">
    <property type="entry name" value="BG-LIKE ANTIGEN 1-RELATED"/>
    <property type="match status" value="1"/>
</dbReference>
<keyword evidence="6" id="KW-0472">Membrane</keyword>
<dbReference type="Proteomes" id="UP000504627">
    <property type="component" value="Unplaced"/>
</dbReference>
<evidence type="ECO:0000256" key="5">
    <source>
        <dbReference type="ARBA" id="ARBA00022989"/>
    </source>
</evidence>
<evidence type="ECO:0000256" key="4">
    <source>
        <dbReference type="ARBA" id="ARBA00022729"/>
    </source>
</evidence>
<dbReference type="InParanoid" id="A0A7R5KYJ2"/>
<dbReference type="GO" id="GO:0050863">
    <property type="term" value="P:regulation of T cell activation"/>
    <property type="evidence" value="ECO:0007669"/>
    <property type="project" value="UniProtKB-ARBA"/>
</dbReference>
<comment type="similarity">
    <text evidence="10">Belongs to the SKINT family.</text>
</comment>
<evidence type="ECO:0000313" key="15">
    <source>
        <dbReference type="Proteomes" id="UP000504627"/>
    </source>
</evidence>
<name>A0A7R5KYJ2_9PASS</name>
<comment type="subcellular location">
    <subcellularLocation>
        <location evidence="1">Membrane</location>
        <topology evidence="1">Single-pass type I membrane protein</topology>
    </subcellularLocation>
</comment>
<dbReference type="InterPro" id="IPR003877">
    <property type="entry name" value="SPRY_dom"/>
</dbReference>
<dbReference type="InterPro" id="IPR013783">
    <property type="entry name" value="Ig-like_fold"/>
</dbReference>
<feature type="domain" description="Ig-like" evidence="14">
    <location>
        <begin position="480"/>
        <end position="568"/>
    </location>
</feature>
<keyword evidence="8" id="KW-0325">Glycoprotein</keyword>
<dbReference type="GO" id="GO:1903037">
    <property type="term" value="P:regulation of leukocyte cell-cell adhesion"/>
    <property type="evidence" value="ECO:0007669"/>
    <property type="project" value="UniProtKB-ARBA"/>
</dbReference>
<evidence type="ECO:0000256" key="11">
    <source>
        <dbReference type="SAM" id="MobiDB-lite"/>
    </source>
</evidence>
<keyword evidence="7" id="KW-1015">Disulfide bond</keyword>
<dbReference type="PANTHER" id="PTHR24100">
    <property type="entry name" value="BUTYROPHILIN"/>
    <property type="match status" value="1"/>
</dbReference>
<dbReference type="FunFam" id="2.60.40.10:FF:000088">
    <property type="entry name" value="Butyrophilin subfamily 1 member A1"/>
    <property type="match status" value="1"/>
</dbReference>
<dbReference type="GO" id="GO:0042110">
    <property type="term" value="P:T cell activation"/>
    <property type="evidence" value="ECO:0007669"/>
    <property type="project" value="UniProtKB-ARBA"/>
</dbReference>
<dbReference type="InterPro" id="IPR043136">
    <property type="entry name" value="B30.2/SPRY_sf"/>
</dbReference>
<sequence length="851" mass="94164">MLCGSPIHCSLLAFVISTLVFQVPQGHSAPLTVTAPPGPITVAKGEDVVLPCSFSPGQNAQDTEVTWFREHFSPFVHRYKLGQDQFGEQMVQYQGRTELGKDGLAKGSADLRIFHVRLSDTGNYTCFVRRGSDYDEALVELKVTGKQAQELANVVLDPDTAHCELVLSDNGKGVKRLDTRQDIPDTPKRFNPWRCVLGCEGFTSGRHYWEVEVENAGEWIVGIFRDGYLYLSCHLLQPTTQQPSSHFHHSLCPFLPALSHMGSTCPLENKGFEELSWQCRTGKQRDGEWPGSSPLPVLQGRVPVPAALSPSSAPAQGRCQRHGPARQHPNHAQQPLLCPSSAASANSHFSLLPTGSLPAPLTVTAPPGPITVAKGEDVVLPCRFSPGQNAQDTEVTWFREHFLPFVHRYKWGQDQFGEQMVQYQGRTELGKDGLAKGSADLRIFHVQLSDTGNYTCFVQRGSDYDDALVELKVTASGSAPLIALERYEHGGIRVACRSAGWYPRPRVLWHDPHGRRLPSLSENATQDKNGLFAAESSIILTRAGNQELSCSVQHLPHTPGQGPALYVSGESRMGHGPADGPHGAVLGTAPPGPWQDTCSACQGHFHPTCANGRGFRQRWCRSAAKTHRGRLQGPVRGQRYNPPCGRVYTDPWLKEAHSQKEIEEQAQELAWRRHAVPIEEGNVVLDPHTAHCELVLSDNGKRVTRVDTRQDIPDSPERFNVCHCVLGCEGFTSGRHYWEVEVENAGGWIVGIFREDMRRKGYIELKPEEGIWAVGKHTVMKAFTSPSPTQFSEIKAPRRIRVSLDYEMGLVAFFSVDEGIPIFGFPRVSFGGKKVHPWVSLGPETCLKMWP</sequence>
<feature type="domain" description="B30.2/SPRY" evidence="13">
    <location>
        <begin position="134"/>
        <end position="370"/>
    </location>
</feature>